<dbReference type="EMBL" id="JARKIB010000045">
    <property type="protein sequence ID" value="KAJ7756922.1"/>
    <property type="molecule type" value="Genomic_DNA"/>
</dbReference>
<dbReference type="InterPro" id="IPR032675">
    <property type="entry name" value="LRR_dom_sf"/>
</dbReference>
<keyword evidence="2" id="KW-1185">Reference proteome</keyword>
<sequence>MSSAKILSLPNELLIDIVAAGQELEEGSAAVQQLRPEWTWSQVCRRFRDVIVGAPGLWTLIDLDLHSDTLAEIADLYFNRSQACTLCATLRESKDIDNDSIVAERLSIIVPHIHRIRQLRVFLSADPQIVLAPLRHVNASNLERLEIRNTIDEFDANPVELFSAGAQMLRFISMRGTTPHFPVPWAAALTHLELRTDLEWTSAEGSSLGVTISTHCPSLAHLSLKMVDISLGRFHLPCLRILHISLSDPVALDHYHLLAIFDLFDAPALAEFTIIGTHAHQILVLFNSTTLPHSSFPALTSLTFVNVRCGCDKIPDDVLPITSAPPLFPLLSSLSLIRQCFMSHLVAGVLSSLHIWPVLKTLTLCPPAGEPVEDVCDALWNACHSKSQVLPKFRLFASLLARIKDRDDEEVEKSGIDMELGEGEENRYSWYRFRSM</sequence>
<reference evidence="1" key="1">
    <citation type="submission" date="2023-03" db="EMBL/GenBank/DDBJ databases">
        <title>Massive genome expansion in bonnet fungi (Mycena s.s.) driven by repeated elements and novel gene families across ecological guilds.</title>
        <authorList>
            <consortium name="Lawrence Berkeley National Laboratory"/>
            <person name="Harder C.B."/>
            <person name="Miyauchi S."/>
            <person name="Viragh M."/>
            <person name="Kuo A."/>
            <person name="Thoen E."/>
            <person name="Andreopoulos B."/>
            <person name="Lu D."/>
            <person name="Skrede I."/>
            <person name="Drula E."/>
            <person name="Henrissat B."/>
            <person name="Morin E."/>
            <person name="Kohler A."/>
            <person name="Barry K."/>
            <person name="LaButti K."/>
            <person name="Morin E."/>
            <person name="Salamov A."/>
            <person name="Lipzen A."/>
            <person name="Mereny Z."/>
            <person name="Hegedus B."/>
            <person name="Baldrian P."/>
            <person name="Stursova M."/>
            <person name="Weitz H."/>
            <person name="Taylor A."/>
            <person name="Grigoriev I.V."/>
            <person name="Nagy L.G."/>
            <person name="Martin F."/>
            <person name="Kauserud H."/>
        </authorList>
    </citation>
    <scope>NUCLEOTIDE SEQUENCE</scope>
    <source>
        <strain evidence="1">CBHHK182m</strain>
    </source>
</reference>
<accession>A0AAD7J4E8</accession>
<evidence type="ECO:0000313" key="1">
    <source>
        <dbReference type="EMBL" id="KAJ7756922.1"/>
    </source>
</evidence>
<proteinExistence type="predicted"/>
<evidence type="ECO:0000313" key="2">
    <source>
        <dbReference type="Proteomes" id="UP001215598"/>
    </source>
</evidence>
<protein>
    <recommendedName>
        <fullName evidence="3">F-box domain-containing protein</fullName>
    </recommendedName>
</protein>
<gene>
    <name evidence="1" type="ORF">B0H16DRAFT_1885657</name>
</gene>
<dbReference type="SUPFAM" id="SSF52047">
    <property type="entry name" value="RNI-like"/>
    <property type="match status" value="1"/>
</dbReference>
<comment type="caution">
    <text evidence="1">The sequence shown here is derived from an EMBL/GenBank/DDBJ whole genome shotgun (WGS) entry which is preliminary data.</text>
</comment>
<name>A0AAD7J4E8_9AGAR</name>
<evidence type="ECO:0008006" key="3">
    <source>
        <dbReference type="Google" id="ProtNLM"/>
    </source>
</evidence>
<dbReference type="Gene3D" id="3.80.10.10">
    <property type="entry name" value="Ribonuclease Inhibitor"/>
    <property type="match status" value="1"/>
</dbReference>
<organism evidence="1 2">
    <name type="scientific">Mycena metata</name>
    <dbReference type="NCBI Taxonomy" id="1033252"/>
    <lineage>
        <taxon>Eukaryota</taxon>
        <taxon>Fungi</taxon>
        <taxon>Dikarya</taxon>
        <taxon>Basidiomycota</taxon>
        <taxon>Agaricomycotina</taxon>
        <taxon>Agaricomycetes</taxon>
        <taxon>Agaricomycetidae</taxon>
        <taxon>Agaricales</taxon>
        <taxon>Marasmiineae</taxon>
        <taxon>Mycenaceae</taxon>
        <taxon>Mycena</taxon>
    </lineage>
</organism>
<dbReference type="AlphaFoldDB" id="A0AAD7J4E8"/>
<dbReference type="Proteomes" id="UP001215598">
    <property type="component" value="Unassembled WGS sequence"/>
</dbReference>